<protein>
    <submittedName>
        <fullName evidence="3">Heavy metal-associated isoprenylated plant protein 27</fullName>
    </submittedName>
</protein>
<dbReference type="Gene3D" id="3.30.70.100">
    <property type="match status" value="1"/>
</dbReference>
<sequence length="156" mass="17642">MLRVDDLIAELCLLPARVLRKRKRKEFQTVELLVRMDCEGCERRVKKALEDMKGVSSVEVDQKQNKVSVSGHVEAPEVVERLRRRAGKEAKPWPYVPYEVVPHPYAPGAYDKKAPPGYVRNVLDDPDAAPLVRASSMEERYTTAFSDDNPSSCAVM</sequence>
<accession>A0A1D6JP02</accession>
<dbReference type="Pfam" id="PF00403">
    <property type="entry name" value="HMA"/>
    <property type="match status" value="1"/>
</dbReference>
<dbReference type="PROSITE" id="PS50846">
    <property type="entry name" value="HMA_2"/>
    <property type="match status" value="1"/>
</dbReference>
<dbReference type="OMA" id="KEAKPWP"/>
<name>A0A1D6JP02_MAIZE</name>
<dbReference type="PANTHER" id="PTHR22814">
    <property type="entry name" value="COPPER TRANSPORT PROTEIN ATOX1-RELATED"/>
    <property type="match status" value="1"/>
</dbReference>
<dbReference type="FunCoup" id="A0A1D6JP02">
    <property type="interactions" value="43"/>
</dbReference>
<dbReference type="SUPFAM" id="SSF55008">
    <property type="entry name" value="HMA, heavy metal-associated domain"/>
    <property type="match status" value="1"/>
</dbReference>
<evidence type="ECO:0000256" key="1">
    <source>
        <dbReference type="ARBA" id="ARBA00022723"/>
    </source>
</evidence>
<keyword evidence="1" id="KW-0479">Metal-binding</keyword>
<dbReference type="ExpressionAtlas" id="A0A1D6JP02">
    <property type="expression patterns" value="baseline and differential"/>
</dbReference>
<evidence type="ECO:0000313" key="3">
    <source>
        <dbReference type="EMBL" id="ONL93754.1"/>
    </source>
</evidence>
<gene>
    <name evidence="3" type="ORF">ZEAMMB73_Zm00001d027720</name>
</gene>
<dbReference type="GO" id="GO:0046872">
    <property type="term" value="F:metal ion binding"/>
    <property type="evidence" value="ECO:0007669"/>
    <property type="project" value="UniProtKB-KW"/>
</dbReference>
<reference evidence="3" key="1">
    <citation type="submission" date="2015-12" db="EMBL/GenBank/DDBJ databases">
        <title>Update maize B73 reference genome by single molecule sequencing technologies.</title>
        <authorList>
            <consortium name="Maize Genome Sequencing Project"/>
            <person name="Ware D."/>
        </authorList>
    </citation>
    <scope>NUCLEOTIDE SEQUENCE [LARGE SCALE GENOMIC DNA]</scope>
    <source>
        <tissue evidence="3">Seedling</tissue>
    </source>
</reference>
<dbReference type="CDD" id="cd00371">
    <property type="entry name" value="HMA"/>
    <property type="match status" value="1"/>
</dbReference>
<dbReference type="PANTHER" id="PTHR22814:SF350">
    <property type="entry name" value="HEAVY METAL-ASSOCIATED DOMAIN CONTAINING PROTEIN, EXPRESSED"/>
    <property type="match status" value="1"/>
</dbReference>
<dbReference type="InParanoid" id="A0A1D6JP02"/>
<dbReference type="AlphaFoldDB" id="A0A1D6JP02"/>
<dbReference type="eggNOG" id="KOG1603">
    <property type="taxonomic scope" value="Eukaryota"/>
</dbReference>
<dbReference type="InterPro" id="IPR036163">
    <property type="entry name" value="HMA_dom_sf"/>
</dbReference>
<dbReference type="KEGG" id="zma:103631738"/>
<organism evidence="3">
    <name type="scientific">Zea mays</name>
    <name type="common">Maize</name>
    <dbReference type="NCBI Taxonomy" id="4577"/>
    <lineage>
        <taxon>Eukaryota</taxon>
        <taxon>Viridiplantae</taxon>
        <taxon>Streptophyta</taxon>
        <taxon>Embryophyta</taxon>
        <taxon>Tracheophyta</taxon>
        <taxon>Spermatophyta</taxon>
        <taxon>Magnoliopsida</taxon>
        <taxon>Liliopsida</taxon>
        <taxon>Poales</taxon>
        <taxon>Poaceae</taxon>
        <taxon>PACMAD clade</taxon>
        <taxon>Panicoideae</taxon>
        <taxon>Andropogonodae</taxon>
        <taxon>Andropogoneae</taxon>
        <taxon>Tripsacinae</taxon>
        <taxon>Zea</taxon>
    </lineage>
</organism>
<evidence type="ECO:0000259" key="2">
    <source>
        <dbReference type="PROSITE" id="PS50846"/>
    </source>
</evidence>
<proteinExistence type="predicted"/>
<dbReference type="SMR" id="A0A1D6JP02"/>
<dbReference type="PaxDb" id="4577-GRMZM2G141624_P01"/>
<dbReference type="InterPro" id="IPR006121">
    <property type="entry name" value="HMA_dom"/>
</dbReference>
<feature type="domain" description="HMA" evidence="2">
    <location>
        <begin position="27"/>
        <end position="91"/>
    </location>
</feature>
<dbReference type="OrthoDB" id="666972at2759"/>
<dbReference type="EMBL" id="CM007647">
    <property type="protein sequence ID" value="ONL93754.1"/>
    <property type="molecule type" value="Genomic_DNA"/>
</dbReference>